<name>A0ABU7UVR2_9CLOT</name>
<reference evidence="2 3" key="1">
    <citation type="submission" date="2023-11" db="EMBL/GenBank/DDBJ databases">
        <title>Draft genome sequence of a psychrophilic Clostridium strain from permafrost water brine.</title>
        <authorList>
            <person name="Shcherbakova V.A."/>
            <person name="Trubitsyn V.E."/>
            <person name="Zakharyuk A.G."/>
        </authorList>
    </citation>
    <scope>NUCLEOTIDE SEQUENCE [LARGE SCALE GENOMIC DNA]</scope>
    <source>
        <strain evidence="2 3">14F</strain>
    </source>
</reference>
<gene>
    <name evidence="2" type="ORF">SJI18_24240</name>
</gene>
<proteinExistence type="predicted"/>
<evidence type="ECO:0000313" key="2">
    <source>
        <dbReference type="EMBL" id="MEF2115383.1"/>
    </source>
</evidence>
<keyword evidence="1" id="KW-0472">Membrane</keyword>
<keyword evidence="1" id="KW-0812">Transmembrane</keyword>
<feature type="transmembrane region" description="Helical" evidence="1">
    <location>
        <begin position="174"/>
        <end position="201"/>
    </location>
</feature>
<keyword evidence="1" id="KW-1133">Transmembrane helix</keyword>
<organism evidence="2 3">
    <name type="scientific">Clostridium frigoriphilum</name>
    <dbReference type="NCBI Taxonomy" id="443253"/>
    <lineage>
        <taxon>Bacteria</taxon>
        <taxon>Bacillati</taxon>
        <taxon>Bacillota</taxon>
        <taxon>Clostridia</taxon>
        <taxon>Eubacteriales</taxon>
        <taxon>Clostridiaceae</taxon>
        <taxon>Clostridium</taxon>
    </lineage>
</organism>
<evidence type="ECO:0000256" key="1">
    <source>
        <dbReference type="SAM" id="Phobius"/>
    </source>
</evidence>
<keyword evidence="3" id="KW-1185">Reference proteome</keyword>
<comment type="caution">
    <text evidence="2">The sequence shown here is derived from an EMBL/GenBank/DDBJ whole genome shotgun (WGS) entry which is preliminary data.</text>
</comment>
<evidence type="ECO:0000313" key="3">
    <source>
        <dbReference type="Proteomes" id="UP001498469"/>
    </source>
</evidence>
<dbReference type="RefSeq" id="WP_331703109.1">
    <property type="nucleotide sequence ID" value="NZ_JAZHFS010000056.1"/>
</dbReference>
<accession>A0ABU7UVR2</accession>
<sequence length="418" mass="45558">MELLRQVISRKVISDATSTATRLADTFESKKENFEHIVSRLKAIPTSRSNLANANDSINKKNLLYQSKITKLNLFGTKMSRFSDKAQKTDQRVASRITTDSKVFEKGFEKKYKVNISTLAVIIDAVKTGGIAVLSTAILGGNGLSQKDVRGFKDGIKDWYRNGGKYKIEIAKSAFFTVVAITALIAGGSVFAVIAAAVIVFNAASKLYSSVRAENAYRSNGNRSVADRIGKEGGKEVARDMNVFVGKETGNEGLRIWGENAAGFVHGGLTLYASVYSIYKIGTGLKEFSVGKDFKLKTFYNDLKANGSSGNLTAGQVFMNNVKSKSVFKDIKNYGTVSTLLGKGGKASIVKEVIKQDYFAGFANSSTISRVNAVVDFHNKIKNNTFNLVHKFNKNIDGITSSFKEIIDSGMEPKNNMP</sequence>
<dbReference type="EMBL" id="JAZHFS010000056">
    <property type="protein sequence ID" value="MEF2115383.1"/>
    <property type="molecule type" value="Genomic_DNA"/>
</dbReference>
<dbReference type="Proteomes" id="UP001498469">
    <property type="component" value="Unassembled WGS sequence"/>
</dbReference>
<protein>
    <submittedName>
        <fullName evidence="2">Uncharacterized protein</fullName>
    </submittedName>
</protein>